<dbReference type="Proteomes" id="UP000219514">
    <property type="component" value="Unassembled WGS sequence"/>
</dbReference>
<name>A0A285EI78_9ACTN</name>
<keyword evidence="2" id="KW-1185">Reference proteome</keyword>
<organism evidence="1 2">
    <name type="scientific">Geodermatophilus sabuli</name>
    <dbReference type="NCBI Taxonomy" id="1564158"/>
    <lineage>
        <taxon>Bacteria</taxon>
        <taxon>Bacillati</taxon>
        <taxon>Actinomycetota</taxon>
        <taxon>Actinomycetes</taxon>
        <taxon>Geodermatophilales</taxon>
        <taxon>Geodermatophilaceae</taxon>
        <taxon>Geodermatophilus</taxon>
    </lineage>
</organism>
<accession>A0A285EI78</accession>
<dbReference type="RefSeq" id="WP_097208634.1">
    <property type="nucleotide sequence ID" value="NZ_JACHXB010000008.1"/>
</dbReference>
<dbReference type="EMBL" id="OBDO01000012">
    <property type="protein sequence ID" value="SNX98707.1"/>
    <property type="molecule type" value="Genomic_DNA"/>
</dbReference>
<proteinExistence type="predicted"/>
<sequence length="61" mass="6713">MSWVWGLGAAWLLVAVTGAVGIGRSIRLAERREVRSAPSRTVLHDVTPSRRWPQSREAGTT</sequence>
<dbReference type="AlphaFoldDB" id="A0A285EI78"/>
<gene>
    <name evidence="1" type="ORF">SAMN06893097_1122</name>
</gene>
<reference evidence="1 2" key="1">
    <citation type="submission" date="2017-09" db="EMBL/GenBank/DDBJ databases">
        <authorList>
            <person name="Ehlers B."/>
            <person name="Leendertz F.H."/>
        </authorList>
    </citation>
    <scope>NUCLEOTIDE SEQUENCE [LARGE SCALE GENOMIC DNA]</scope>
    <source>
        <strain evidence="1 2">DSM 46844</strain>
    </source>
</reference>
<evidence type="ECO:0000313" key="1">
    <source>
        <dbReference type="EMBL" id="SNX98707.1"/>
    </source>
</evidence>
<protein>
    <submittedName>
        <fullName evidence="1">Uncharacterized protein</fullName>
    </submittedName>
</protein>
<evidence type="ECO:0000313" key="2">
    <source>
        <dbReference type="Proteomes" id="UP000219514"/>
    </source>
</evidence>